<reference evidence="1" key="2">
    <citation type="submission" date="2021-02" db="EMBL/GenBank/DDBJ databases">
        <authorList>
            <person name="Kimball J.A."/>
            <person name="Haas M.W."/>
            <person name="Macchietto M."/>
            <person name="Kono T."/>
            <person name="Duquette J."/>
            <person name="Shao M."/>
        </authorList>
    </citation>
    <scope>NUCLEOTIDE SEQUENCE</scope>
    <source>
        <tissue evidence="1">Fresh leaf tissue</tissue>
    </source>
</reference>
<dbReference type="EMBL" id="JAAALK010000285">
    <property type="protein sequence ID" value="KAG8066323.1"/>
    <property type="molecule type" value="Genomic_DNA"/>
</dbReference>
<dbReference type="EMBL" id="JAAALK010000285">
    <property type="protein sequence ID" value="KAG8066324.1"/>
    <property type="molecule type" value="Genomic_DNA"/>
</dbReference>
<protein>
    <submittedName>
        <fullName evidence="1">Uncharacterized protein</fullName>
    </submittedName>
</protein>
<keyword evidence="2" id="KW-1185">Reference proteome</keyword>
<evidence type="ECO:0000313" key="1">
    <source>
        <dbReference type="EMBL" id="KAG8066324.1"/>
    </source>
</evidence>
<accession>A0A8J5T198</accession>
<dbReference type="Proteomes" id="UP000729402">
    <property type="component" value="Unassembled WGS sequence"/>
</dbReference>
<evidence type="ECO:0000313" key="2">
    <source>
        <dbReference type="Proteomes" id="UP000729402"/>
    </source>
</evidence>
<comment type="caution">
    <text evidence="1">The sequence shown here is derived from an EMBL/GenBank/DDBJ whole genome shotgun (WGS) entry which is preliminary data.</text>
</comment>
<reference evidence="1" key="1">
    <citation type="journal article" date="2021" name="bioRxiv">
        <title>Whole Genome Assembly and Annotation of Northern Wild Rice, Zizania palustris L., Supports a Whole Genome Duplication in the Zizania Genus.</title>
        <authorList>
            <person name="Haas M."/>
            <person name="Kono T."/>
            <person name="Macchietto M."/>
            <person name="Millas R."/>
            <person name="McGilp L."/>
            <person name="Shao M."/>
            <person name="Duquette J."/>
            <person name="Hirsch C.N."/>
            <person name="Kimball J."/>
        </authorList>
    </citation>
    <scope>NUCLEOTIDE SEQUENCE</scope>
    <source>
        <tissue evidence="1">Fresh leaf tissue</tissue>
    </source>
</reference>
<gene>
    <name evidence="1" type="ORF">GUJ93_ZPchr0004g38153</name>
</gene>
<sequence length="74" mass="8320">MQLMLNHLWNGRSINLITVVPFLLETIAASTRNPKIERFCPNASEASANPLRIQMNCRIEMSTVHLMDLVGLAL</sequence>
<dbReference type="AlphaFoldDB" id="A0A8J5T198"/>
<organism evidence="1 2">
    <name type="scientific">Zizania palustris</name>
    <name type="common">Northern wild rice</name>
    <dbReference type="NCBI Taxonomy" id="103762"/>
    <lineage>
        <taxon>Eukaryota</taxon>
        <taxon>Viridiplantae</taxon>
        <taxon>Streptophyta</taxon>
        <taxon>Embryophyta</taxon>
        <taxon>Tracheophyta</taxon>
        <taxon>Spermatophyta</taxon>
        <taxon>Magnoliopsida</taxon>
        <taxon>Liliopsida</taxon>
        <taxon>Poales</taxon>
        <taxon>Poaceae</taxon>
        <taxon>BOP clade</taxon>
        <taxon>Oryzoideae</taxon>
        <taxon>Oryzeae</taxon>
        <taxon>Zizaniinae</taxon>
        <taxon>Zizania</taxon>
    </lineage>
</organism>
<name>A0A8J5T198_ZIZPA</name>
<proteinExistence type="predicted"/>